<feature type="transmembrane region" description="Helical" evidence="1">
    <location>
        <begin position="604"/>
        <end position="627"/>
    </location>
</feature>
<proteinExistence type="predicted"/>
<keyword evidence="1" id="KW-0472">Membrane</keyword>
<name>A0ABT3FYB5_9BACT</name>
<dbReference type="EMBL" id="JAPDDR010000002">
    <property type="protein sequence ID" value="MCW1912566.1"/>
    <property type="molecule type" value="Genomic_DNA"/>
</dbReference>
<comment type="caution">
    <text evidence="2">The sequence shown here is derived from an EMBL/GenBank/DDBJ whole genome shotgun (WGS) entry which is preliminary data.</text>
</comment>
<reference evidence="2" key="1">
    <citation type="submission" date="2022-10" db="EMBL/GenBank/DDBJ databases">
        <title>Luteolibacter sp. GHJ8, whole genome shotgun sequencing project.</title>
        <authorList>
            <person name="Zhao G."/>
            <person name="Shen L."/>
        </authorList>
    </citation>
    <scope>NUCLEOTIDE SEQUENCE</scope>
    <source>
        <strain evidence="2">GHJ8</strain>
    </source>
</reference>
<gene>
    <name evidence="2" type="ORF">OJ996_03205</name>
</gene>
<feature type="transmembrane region" description="Helical" evidence="1">
    <location>
        <begin position="547"/>
        <end position="568"/>
    </location>
</feature>
<sequence length="683" mass="74923">MNIGEKEDSTVEHHFIELATRTLENDPATRDETRAELASRLARERSRGKELPVEAALYQLAKFVPVRQGIGSILAGAVVILILAAIALLQVGATLPEIKLLPIAMNDNPSAQKWFDRLPAEDREFFAAGLGEGLFMLRLSDEVLQLESLDKLRQQHPADLGLFELYSFRHVGLHGDVPPGFRETWQKLDPGNGMWDLLEAASLAMGKTSGVKCSEQDRARAVQLFHQGASSGRFQTYLPELRERKLARLPEFPATYVGNAALANLASPLRIDFDELTYRQRALAVLVYTMSEELSKNQEKAGLRTLAEDWRKTSLGLLAASRNWEDLNANIYFVSFIEYLADSARNLGLTEEEKHLRALMAEIALETSPVPASFRAGSVLTLKSAVDPKQLDSISRQTARRYPLPLDITRQDAGRLAEYLAAERGFALLASILVLVALTLAWLESFRRGKRVNGMADGLAPLLQWRDTAWILGLGVIAPFLCYWTITRHTPLSARDIGMTFFTGFPPVLIQMISGLLLPGVLTLQIIQWRIKRRLGVLGLGGRSALAGWGVVIVTALILPAAGAIHWLPVHEDPISKGIAAACGIPLLWMLWQGGSVLFSPTSGALGGVLLCRTIATPLALACLILLRCGPTLRSIEESRMIQASITNLNLSEVGTLPGEARAVADLTKRITTILEANKLPDP</sequence>
<organism evidence="2 3">
    <name type="scientific">Luteolibacter rhizosphaerae</name>
    <dbReference type="NCBI Taxonomy" id="2989719"/>
    <lineage>
        <taxon>Bacteria</taxon>
        <taxon>Pseudomonadati</taxon>
        <taxon>Verrucomicrobiota</taxon>
        <taxon>Verrucomicrobiia</taxon>
        <taxon>Verrucomicrobiales</taxon>
        <taxon>Verrucomicrobiaceae</taxon>
        <taxon>Luteolibacter</taxon>
    </lineage>
</organism>
<feature type="transmembrane region" description="Helical" evidence="1">
    <location>
        <begin position="70"/>
        <end position="89"/>
    </location>
</feature>
<dbReference type="RefSeq" id="WP_264511092.1">
    <property type="nucleotide sequence ID" value="NZ_JAPDDR010000002.1"/>
</dbReference>
<evidence type="ECO:0000313" key="2">
    <source>
        <dbReference type="EMBL" id="MCW1912566.1"/>
    </source>
</evidence>
<protein>
    <submittedName>
        <fullName evidence="2">Uncharacterized protein</fullName>
    </submittedName>
</protein>
<accession>A0ABT3FYB5</accession>
<feature type="transmembrane region" description="Helical" evidence="1">
    <location>
        <begin position="469"/>
        <end position="487"/>
    </location>
</feature>
<keyword evidence="3" id="KW-1185">Reference proteome</keyword>
<dbReference type="Proteomes" id="UP001165653">
    <property type="component" value="Unassembled WGS sequence"/>
</dbReference>
<keyword evidence="1" id="KW-1133">Transmembrane helix</keyword>
<evidence type="ECO:0000313" key="3">
    <source>
        <dbReference type="Proteomes" id="UP001165653"/>
    </source>
</evidence>
<evidence type="ECO:0000256" key="1">
    <source>
        <dbReference type="SAM" id="Phobius"/>
    </source>
</evidence>
<feature type="transmembrane region" description="Helical" evidence="1">
    <location>
        <begin position="508"/>
        <end position="527"/>
    </location>
</feature>
<keyword evidence="1" id="KW-0812">Transmembrane</keyword>
<feature type="transmembrane region" description="Helical" evidence="1">
    <location>
        <begin position="425"/>
        <end position="443"/>
    </location>
</feature>